<protein>
    <submittedName>
        <fullName evidence="3">Putative oxidoreductase</fullName>
    </submittedName>
</protein>
<dbReference type="GO" id="GO:0016491">
    <property type="term" value="F:oxidoreductase activity"/>
    <property type="evidence" value="ECO:0007669"/>
    <property type="project" value="UniProtKB-KW"/>
</dbReference>
<name>A0A166LRS9_LACPN</name>
<dbReference type="PANTHER" id="PTHR43364:SF4">
    <property type="entry name" value="NAD(P)-LINKED OXIDOREDUCTASE SUPERFAMILY PROTEIN"/>
    <property type="match status" value="1"/>
</dbReference>
<evidence type="ECO:0000259" key="2">
    <source>
        <dbReference type="Pfam" id="PF00248"/>
    </source>
</evidence>
<gene>
    <name evidence="3" type="ORF">Lp19_0068</name>
</gene>
<dbReference type="PATRIC" id="fig|1590.144.peg.2515"/>
<comment type="caution">
    <text evidence="3">The sequence shown here is derived from an EMBL/GenBank/DDBJ whole genome shotgun (WGS) entry which is preliminary data.</text>
</comment>
<dbReference type="Pfam" id="PF00248">
    <property type="entry name" value="Aldo_ket_red"/>
    <property type="match status" value="1"/>
</dbReference>
<dbReference type="RefSeq" id="WP_011101956.1">
    <property type="nucleotide sequence ID" value="NZ_BIFE01000012.1"/>
</dbReference>
<proteinExistence type="predicted"/>
<dbReference type="PANTHER" id="PTHR43364">
    <property type="entry name" value="NADH-SPECIFIC METHYLGLYOXAL REDUCTASE-RELATED"/>
    <property type="match status" value="1"/>
</dbReference>
<reference evidence="3 4" key="1">
    <citation type="submission" date="2016-03" db="EMBL/GenBank/DDBJ databases">
        <title>Comparative genomics of 54 Lactobacillus plantarum strains reveals genomic uncoupling from niche constraints.</title>
        <authorList>
            <person name="Martino M.E."/>
        </authorList>
    </citation>
    <scope>NUCLEOTIDE SEQUENCE [LARGE SCALE GENOMIC DNA]</scope>
    <source>
        <strain evidence="3 4">19.1</strain>
    </source>
</reference>
<dbReference type="Proteomes" id="UP000076882">
    <property type="component" value="Unassembled WGS sequence"/>
</dbReference>
<dbReference type="InterPro" id="IPR050523">
    <property type="entry name" value="AKR_Detox_Biosynth"/>
</dbReference>
<organism evidence="3 4">
    <name type="scientific">Lactiplantibacillus plantarum</name>
    <name type="common">Lactobacillus plantarum</name>
    <dbReference type="NCBI Taxonomy" id="1590"/>
    <lineage>
        <taxon>Bacteria</taxon>
        <taxon>Bacillati</taxon>
        <taxon>Bacillota</taxon>
        <taxon>Bacilli</taxon>
        <taxon>Lactobacillales</taxon>
        <taxon>Lactobacillaceae</taxon>
        <taxon>Lactiplantibacillus</taxon>
    </lineage>
</organism>
<dbReference type="InterPro" id="IPR020471">
    <property type="entry name" value="AKR"/>
</dbReference>
<dbReference type="FunFam" id="3.20.20.100:FF:000004">
    <property type="entry name" value="Oxidoreductase, aldo/keto reductase"/>
    <property type="match status" value="1"/>
</dbReference>
<dbReference type="CDD" id="cd19079">
    <property type="entry name" value="AKR_EcYajO-like"/>
    <property type="match status" value="1"/>
</dbReference>
<dbReference type="EMBL" id="LUXM01000001">
    <property type="protein sequence ID" value="KZU99006.1"/>
    <property type="molecule type" value="Genomic_DNA"/>
</dbReference>
<dbReference type="Gene3D" id="3.20.20.100">
    <property type="entry name" value="NADP-dependent oxidoreductase domain"/>
    <property type="match status" value="1"/>
</dbReference>
<dbReference type="AlphaFoldDB" id="A0A166LRS9"/>
<dbReference type="InterPro" id="IPR036812">
    <property type="entry name" value="NAD(P)_OxRdtase_dom_sf"/>
</dbReference>
<dbReference type="OMA" id="FNRMRPG"/>
<dbReference type="KEGG" id="lpb:SH83_12155"/>
<evidence type="ECO:0000256" key="1">
    <source>
        <dbReference type="ARBA" id="ARBA00023002"/>
    </source>
</evidence>
<sequence length="342" mass="38350">MQYRQLGTSDLKVSSIALGCMGFGAGTGTALNQRSWAVGQTQANQVLDRAISLGINFFDTAPVYQAGASERVLGQGLKKFQRDQLVLATKFTNRTTQEIENHVSGREHVLRSLDQSLQNLQTDYVDLYIYHIWDWLTPMAEIMAGLNEAVQAGKVRYIGISNAYSWQIAQINALAVRYGYPQFVSIQSHYNLVYREDERELFSYAHENDLATTPYSPLASGRLAHPFGTQTTRRQQDTFADTKYQATSEMDQPIIDRVEELAHQHHVSMAAINLAWLQQRVTAPIIGATKPHHLDAVAEAAGLALTASEIQYLETPYQPHDLEGVMALNRSRTNNWNQYSGQ</sequence>
<dbReference type="PhylomeDB" id="A0A166LRS9"/>
<evidence type="ECO:0000313" key="4">
    <source>
        <dbReference type="Proteomes" id="UP000076882"/>
    </source>
</evidence>
<evidence type="ECO:0000313" key="3">
    <source>
        <dbReference type="EMBL" id="KZU99006.1"/>
    </source>
</evidence>
<dbReference type="InterPro" id="IPR023210">
    <property type="entry name" value="NADP_OxRdtase_dom"/>
</dbReference>
<dbReference type="PRINTS" id="PR00069">
    <property type="entry name" value="ALDKETRDTASE"/>
</dbReference>
<accession>A0A166LRS9</accession>
<feature type="domain" description="NADP-dependent oxidoreductase" evidence="2">
    <location>
        <begin position="26"/>
        <end position="314"/>
    </location>
</feature>
<dbReference type="GO" id="GO:0005829">
    <property type="term" value="C:cytosol"/>
    <property type="evidence" value="ECO:0007669"/>
    <property type="project" value="UniProtKB-ARBA"/>
</dbReference>
<dbReference type="SUPFAM" id="SSF51430">
    <property type="entry name" value="NAD(P)-linked oxidoreductase"/>
    <property type="match status" value="1"/>
</dbReference>
<keyword evidence="1" id="KW-0560">Oxidoreductase</keyword>